<evidence type="ECO:0000313" key="3">
    <source>
        <dbReference type="Proteomes" id="UP001596547"/>
    </source>
</evidence>
<dbReference type="Pfam" id="PF24287">
    <property type="entry name" value="DUF7475"/>
    <property type="match status" value="1"/>
</dbReference>
<dbReference type="EMBL" id="JBHTBF010000002">
    <property type="protein sequence ID" value="MFC7317651.1"/>
    <property type="molecule type" value="Genomic_DNA"/>
</dbReference>
<accession>A0ABD6ABV8</accession>
<gene>
    <name evidence="2" type="ORF">ACFQPE_12770</name>
</gene>
<evidence type="ECO:0000313" key="2">
    <source>
        <dbReference type="EMBL" id="MFC7317651.1"/>
    </source>
</evidence>
<dbReference type="AlphaFoldDB" id="A0ABD6ABV8"/>
<dbReference type="Proteomes" id="UP001596547">
    <property type="component" value="Unassembled WGS sequence"/>
</dbReference>
<keyword evidence="1" id="KW-0472">Membrane</keyword>
<feature type="transmembrane region" description="Helical" evidence="1">
    <location>
        <begin position="111"/>
        <end position="127"/>
    </location>
</feature>
<protein>
    <submittedName>
        <fullName evidence="2">Uncharacterized protein</fullName>
    </submittedName>
</protein>
<dbReference type="RefSeq" id="WP_276303105.1">
    <property type="nucleotide sequence ID" value="NZ_CP119992.1"/>
</dbReference>
<dbReference type="InterPro" id="IPR055898">
    <property type="entry name" value="DUF7475"/>
</dbReference>
<keyword evidence="1" id="KW-1133">Transmembrane helix</keyword>
<comment type="caution">
    <text evidence="2">The sequence shown here is derived from an EMBL/GenBank/DDBJ whole genome shotgun (WGS) entry which is preliminary data.</text>
</comment>
<organism evidence="2 3">
    <name type="scientific">Halomarina halobia</name>
    <dbReference type="NCBI Taxonomy" id="3033386"/>
    <lineage>
        <taxon>Archaea</taxon>
        <taxon>Methanobacteriati</taxon>
        <taxon>Methanobacteriota</taxon>
        <taxon>Stenosarchaea group</taxon>
        <taxon>Halobacteria</taxon>
        <taxon>Halobacteriales</taxon>
        <taxon>Natronomonadaceae</taxon>
        <taxon>Halomarina</taxon>
    </lineage>
</organism>
<keyword evidence="1" id="KW-0812">Transmembrane</keyword>
<keyword evidence="3" id="KW-1185">Reference proteome</keyword>
<name>A0ABD6ABV8_9EURY</name>
<sequence length="129" mass="13858">MVTTTADGFAFDTSTLSGLHWAAIALAALSGAIHLRLGVQFLAEPMGIAFLLAGLGFFGAIALVLLDYRRRLVYLLGIPYTAVQIALWYQVNVVDLGKTVGELGVVDYVDKVAQVLLLALLVALLLRDR</sequence>
<feature type="transmembrane region" description="Helical" evidence="1">
    <location>
        <begin position="48"/>
        <end position="66"/>
    </location>
</feature>
<feature type="transmembrane region" description="Helical" evidence="1">
    <location>
        <begin position="73"/>
        <end position="91"/>
    </location>
</feature>
<evidence type="ECO:0000256" key="1">
    <source>
        <dbReference type="SAM" id="Phobius"/>
    </source>
</evidence>
<dbReference type="GeneID" id="79315668"/>
<feature type="transmembrane region" description="Helical" evidence="1">
    <location>
        <begin position="21"/>
        <end position="42"/>
    </location>
</feature>
<proteinExistence type="predicted"/>
<reference evidence="2 3" key="1">
    <citation type="journal article" date="2019" name="Int. J. Syst. Evol. Microbiol.">
        <title>The Global Catalogue of Microorganisms (GCM) 10K type strain sequencing project: providing services to taxonomists for standard genome sequencing and annotation.</title>
        <authorList>
            <consortium name="The Broad Institute Genomics Platform"/>
            <consortium name="The Broad Institute Genome Sequencing Center for Infectious Disease"/>
            <person name="Wu L."/>
            <person name="Ma J."/>
        </authorList>
    </citation>
    <scope>NUCLEOTIDE SEQUENCE [LARGE SCALE GENOMIC DNA]</scope>
    <source>
        <strain evidence="2 3">PSR21</strain>
    </source>
</reference>